<keyword evidence="10" id="KW-0436">Ligase</keyword>
<comment type="pathway">
    <text evidence="1">Amino-acid biosynthesis; L-asparagine biosynthesis; L-asparagine from L-aspartate (L-Gln route): step 1/1.</text>
</comment>
<dbReference type="PROSITE" id="PS51278">
    <property type="entry name" value="GATASE_TYPE_2"/>
    <property type="match status" value="1"/>
</dbReference>
<dbReference type="PANTHER" id="PTHR43284">
    <property type="entry name" value="ASPARAGINE SYNTHETASE (GLUTAMINE-HYDROLYZING)"/>
    <property type="match status" value="1"/>
</dbReference>
<dbReference type="InterPro" id="IPR001962">
    <property type="entry name" value="Asn_synthase"/>
</dbReference>
<dbReference type="Proteomes" id="UP001183809">
    <property type="component" value="Unassembled WGS sequence"/>
</dbReference>
<dbReference type="InterPro" id="IPR006426">
    <property type="entry name" value="Asn_synth_AEB"/>
</dbReference>
<comment type="catalytic activity">
    <reaction evidence="8">
        <text>L-aspartate + L-glutamine + ATP + H2O = L-asparagine + L-glutamate + AMP + diphosphate + H(+)</text>
        <dbReference type="Rhea" id="RHEA:12228"/>
        <dbReference type="ChEBI" id="CHEBI:15377"/>
        <dbReference type="ChEBI" id="CHEBI:15378"/>
        <dbReference type="ChEBI" id="CHEBI:29985"/>
        <dbReference type="ChEBI" id="CHEBI:29991"/>
        <dbReference type="ChEBI" id="CHEBI:30616"/>
        <dbReference type="ChEBI" id="CHEBI:33019"/>
        <dbReference type="ChEBI" id="CHEBI:58048"/>
        <dbReference type="ChEBI" id="CHEBI:58359"/>
        <dbReference type="ChEBI" id="CHEBI:456215"/>
        <dbReference type="EC" id="6.3.5.4"/>
    </reaction>
</comment>
<dbReference type="Pfam" id="PF13537">
    <property type="entry name" value="GATase_7"/>
    <property type="match status" value="1"/>
</dbReference>
<comment type="caution">
    <text evidence="10">The sequence shown here is derived from an EMBL/GenBank/DDBJ whole genome shotgun (WGS) entry which is preliminary data.</text>
</comment>
<dbReference type="SUPFAM" id="SSF52402">
    <property type="entry name" value="Adenine nucleotide alpha hydrolases-like"/>
    <property type="match status" value="1"/>
</dbReference>
<keyword evidence="7" id="KW-0315">Glutamine amidotransferase</keyword>
<evidence type="ECO:0000256" key="1">
    <source>
        <dbReference type="ARBA" id="ARBA00005187"/>
    </source>
</evidence>
<accession>A0ABU2TVQ7</accession>
<evidence type="ECO:0000313" key="11">
    <source>
        <dbReference type="Proteomes" id="UP001183809"/>
    </source>
</evidence>
<dbReference type="Gene3D" id="3.40.50.620">
    <property type="entry name" value="HUPs"/>
    <property type="match status" value="1"/>
</dbReference>
<dbReference type="GO" id="GO:0004066">
    <property type="term" value="F:asparagine synthase (glutamine-hydrolyzing) activity"/>
    <property type="evidence" value="ECO:0007669"/>
    <property type="project" value="UniProtKB-EC"/>
</dbReference>
<reference evidence="11" key="1">
    <citation type="submission" date="2023-07" db="EMBL/GenBank/DDBJ databases">
        <title>30 novel species of actinomycetes from the DSMZ collection.</title>
        <authorList>
            <person name="Nouioui I."/>
        </authorList>
    </citation>
    <scope>NUCLEOTIDE SEQUENCE [LARGE SCALE GENOMIC DNA]</scope>
    <source>
        <strain evidence="11">DSM 41699</strain>
    </source>
</reference>
<dbReference type="RefSeq" id="WP_311696536.1">
    <property type="nucleotide sequence ID" value="NZ_JAVREY010000020.1"/>
</dbReference>
<keyword evidence="6" id="KW-0028">Amino-acid biosynthesis</keyword>
<evidence type="ECO:0000256" key="6">
    <source>
        <dbReference type="ARBA" id="ARBA00022888"/>
    </source>
</evidence>
<evidence type="ECO:0000259" key="9">
    <source>
        <dbReference type="PROSITE" id="PS51278"/>
    </source>
</evidence>
<evidence type="ECO:0000256" key="3">
    <source>
        <dbReference type="ARBA" id="ARBA00012737"/>
    </source>
</evidence>
<gene>
    <name evidence="10" type="primary">asnB</name>
    <name evidence="10" type="ORF">RM764_18885</name>
</gene>
<protein>
    <recommendedName>
        <fullName evidence="3">asparagine synthase (glutamine-hydrolyzing)</fullName>
        <ecNumber evidence="3">6.3.5.4</ecNumber>
    </recommendedName>
</protein>
<comment type="similarity">
    <text evidence="2">Belongs to the asparagine synthetase family.</text>
</comment>
<dbReference type="PANTHER" id="PTHR43284:SF1">
    <property type="entry name" value="ASPARAGINE SYNTHETASE"/>
    <property type="match status" value="1"/>
</dbReference>
<evidence type="ECO:0000256" key="2">
    <source>
        <dbReference type="ARBA" id="ARBA00005752"/>
    </source>
</evidence>
<keyword evidence="11" id="KW-1185">Reference proteome</keyword>
<evidence type="ECO:0000256" key="7">
    <source>
        <dbReference type="ARBA" id="ARBA00022962"/>
    </source>
</evidence>
<feature type="domain" description="Glutamine amidotransferase type-2" evidence="9">
    <location>
        <begin position="2"/>
        <end position="215"/>
    </location>
</feature>
<dbReference type="Gene3D" id="3.60.20.10">
    <property type="entry name" value="Glutamine Phosphoribosylpyrophosphate, subunit 1, domain 1"/>
    <property type="match status" value="1"/>
</dbReference>
<dbReference type="EMBL" id="JAVREY010000020">
    <property type="protein sequence ID" value="MDT0465049.1"/>
    <property type="molecule type" value="Genomic_DNA"/>
</dbReference>
<dbReference type="EC" id="6.3.5.4" evidence="3"/>
<evidence type="ECO:0000313" key="10">
    <source>
        <dbReference type="EMBL" id="MDT0465049.1"/>
    </source>
</evidence>
<name>A0ABU2TVQ7_9ACTN</name>
<keyword evidence="4" id="KW-0547">Nucleotide-binding</keyword>
<dbReference type="InterPro" id="IPR029055">
    <property type="entry name" value="Ntn_hydrolases_N"/>
</dbReference>
<dbReference type="InterPro" id="IPR051786">
    <property type="entry name" value="ASN_synthetase/amidase"/>
</dbReference>
<evidence type="ECO:0000256" key="4">
    <source>
        <dbReference type="ARBA" id="ARBA00022741"/>
    </source>
</evidence>
<dbReference type="NCBIfam" id="TIGR01536">
    <property type="entry name" value="asn_synth_AEB"/>
    <property type="match status" value="1"/>
</dbReference>
<dbReference type="SUPFAM" id="SSF56235">
    <property type="entry name" value="N-terminal nucleophile aminohydrolases (Ntn hydrolases)"/>
    <property type="match status" value="1"/>
</dbReference>
<proteinExistence type="inferred from homology"/>
<evidence type="ECO:0000256" key="5">
    <source>
        <dbReference type="ARBA" id="ARBA00022840"/>
    </source>
</evidence>
<sequence length="639" mass="71484">MCGIAGIYEYGRAVGGVTADTVTRMRDRLAHRGPDGAGVHISEDGRVGLGHRRLAIVDLVHGDQPMFGDGGECLVFNGEIYNYPALRRDLEARGARFRTDCDTEVILHAYRHYGDACIDRLRGMFAFVLWDPRAARMLFARDPLGEKPLYWTARHGTFLFASEAKALLAHPRVDAEVNTTVLESYLANLVVPSPATLYRGINKLPPGTAGTCDAQGVRTWRYRDVTTERSFLDVSLPDAAAQVRNLLDRSVQARLMSDVPVGVLLSGGFDSTSLVALLRERAARTSTFSVGFADAPGLDERDEARWVARHFGTDHHEVTVSPREALESLTAMVHHQDEPLADPVCMPLGFVCALARRRGVPVVLAGEGADELFWGYPGYVRAMRRQRELQLLQRLPVGARRVLTAAVPRSRRRRGFDLLVGAVGGRQLPMHYPLGIPSSLRSEVLVERPYDPPLIPPQLTGGEDALQTVAFDTQHYEFTLRLPELLLMRIDRFSMAHSVEARVPFLDQELVEYAYRLPVRHKLHGDRTKVVLRRALADLMPERVANRPKQGFGAPIAHWLRGPMGDALVDLLTAPAMRHYFRTETIAGMVAEHRAGQGHHAWFLWPILNFAVWHRVWVEGEPADELTDRMLRRCTVEAR</sequence>
<dbReference type="PIRSF" id="PIRSF001589">
    <property type="entry name" value="Asn_synthetase_glu-h"/>
    <property type="match status" value="1"/>
</dbReference>
<dbReference type="CDD" id="cd01991">
    <property type="entry name" value="Asn_synthase_B_C"/>
    <property type="match status" value="1"/>
</dbReference>
<keyword evidence="6" id="KW-0061">Asparagine biosynthesis</keyword>
<evidence type="ECO:0000256" key="8">
    <source>
        <dbReference type="ARBA" id="ARBA00048741"/>
    </source>
</evidence>
<dbReference type="InterPro" id="IPR014729">
    <property type="entry name" value="Rossmann-like_a/b/a_fold"/>
</dbReference>
<dbReference type="InterPro" id="IPR017932">
    <property type="entry name" value="GATase_2_dom"/>
</dbReference>
<dbReference type="CDD" id="cd00712">
    <property type="entry name" value="AsnB"/>
    <property type="match status" value="1"/>
</dbReference>
<dbReference type="InterPro" id="IPR033738">
    <property type="entry name" value="AsnB_N"/>
</dbReference>
<keyword evidence="5" id="KW-0067">ATP-binding</keyword>
<dbReference type="Pfam" id="PF00733">
    <property type="entry name" value="Asn_synthase"/>
    <property type="match status" value="1"/>
</dbReference>
<organism evidence="10 11">
    <name type="scientific">Streptomyces gibsoniae</name>
    <dbReference type="NCBI Taxonomy" id="3075529"/>
    <lineage>
        <taxon>Bacteria</taxon>
        <taxon>Bacillati</taxon>
        <taxon>Actinomycetota</taxon>
        <taxon>Actinomycetes</taxon>
        <taxon>Kitasatosporales</taxon>
        <taxon>Streptomycetaceae</taxon>
        <taxon>Streptomyces</taxon>
    </lineage>
</organism>